<protein>
    <submittedName>
        <fullName evidence="2">Uncharacterized protein</fullName>
    </submittedName>
</protein>
<accession>A0ABY4PGX4</accession>
<reference evidence="2 3" key="1">
    <citation type="journal article" date="2022" name="Int. J. Syst. Evol. Microbiol.">
        <title>Apilactobacillus apisilvae sp. nov., Nicolia spurrieriana gen. nov. sp. nov., Bombilactobacillus folatiphilus sp. nov. and Bombilactobacillus thymidiniphilus sp. nov., four new lactic acid bacterial isolates from stingless bees Tetragonula carbonaria and Austroplebeia australis.</title>
        <authorList>
            <person name="Oliphant S.A."/>
            <person name="Watson-Haigh N.S."/>
            <person name="Sumby K.M."/>
            <person name="Gardner J."/>
            <person name="Groom S."/>
            <person name="Jiranek V."/>
        </authorList>
    </citation>
    <scope>NUCLEOTIDE SEQUENCE [LARGE SCALE GENOMIC DNA]</scope>
    <source>
        <strain evidence="2 3">SG5_A10</strain>
    </source>
</reference>
<proteinExistence type="predicted"/>
<dbReference type="EMBL" id="CP093362">
    <property type="protein sequence ID" value="UQS84748.1"/>
    <property type="molecule type" value="Genomic_DNA"/>
</dbReference>
<organism evidence="2 3">
    <name type="scientific">Apilactobacillus apisilvae</name>
    <dbReference type="NCBI Taxonomy" id="2923364"/>
    <lineage>
        <taxon>Bacteria</taxon>
        <taxon>Bacillati</taxon>
        <taxon>Bacillota</taxon>
        <taxon>Bacilli</taxon>
        <taxon>Lactobacillales</taxon>
        <taxon>Lactobacillaceae</taxon>
        <taxon>Apilactobacillus</taxon>
    </lineage>
</organism>
<sequence length="68" mass="8415">MQNFRRIIILVVFIILIILSIYFTRQAQYYYVGKYQPYVASKTTMLRWQNEIEHNNHIIKDKKYQIMN</sequence>
<gene>
    <name evidence="2" type="ORF">MOO46_05740</name>
</gene>
<evidence type="ECO:0000256" key="1">
    <source>
        <dbReference type="SAM" id="Phobius"/>
    </source>
</evidence>
<name>A0ABY4PGX4_9LACO</name>
<dbReference type="RefSeq" id="WP_249510732.1">
    <property type="nucleotide sequence ID" value="NZ_CP093362.1"/>
</dbReference>
<feature type="transmembrane region" description="Helical" evidence="1">
    <location>
        <begin position="7"/>
        <end position="24"/>
    </location>
</feature>
<dbReference type="Proteomes" id="UP000831859">
    <property type="component" value="Chromosome"/>
</dbReference>
<keyword evidence="1" id="KW-1133">Transmembrane helix</keyword>
<keyword evidence="1" id="KW-0472">Membrane</keyword>
<keyword evidence="1" id="KW-0812">Transmembrane</keyword>
<evidence type="ECO:0000313" key="3">
    <source>
        <dbReference type="Proteomes" id="UP000831859"/>
    </source>
</evidence>
<evidence type="ECO:0000313" key="2">
    <source>
        <dbReference type="EMBL" id="UQS84748.1"/>
    </source>
</evidence>
<keyword evidence="3" id="KW-1185">Reference proteome</keyword>